<dbReference type="SUPFAM" id="SSF53067">
    <property type="entry name" value="Actin-like ATPase domain"/>
    <property type="match status" value="1"/>
</dbReference>
<dbReference type="Gene3D" id="3.30.420.40">
    <property type="match status" value="2"/>
</dbReference>
<dbReference type="InterPro" id="IPR003696">
    <property type="entry name" value="Carbtransf_dom"/>
</dbReference>
<dbReference type="AlphaFoldDB" id="A0A1F7Y945"/>
<dbReference type="EMBL" id="MGGI01000036">
    <property type="protein sequence ID" value="OGM23831.1"/>
    <property type="molecule type" value="Genomic_DNA"/>
</dbReference>
<evidence type="ECO:0000256" key="1">
    <source>
        <dbReference type="ARBA" id="ARBA00006129"/>
    </source>
</evidence>
<dbReference type="InterPro" id="IPR043129">
    <property type="entry name" value="ATPase_NBD"/>
</dbReference>
<dbReference type="CDD" id="cd24100">
    <property type="entry name" value="ASKHA_NBD_MJ1051-like_N"/>
    <property type="match status" value="1"/>
</dbReference>
<accession>A0A1F7Y945</accession>
<evidence type="ECO:0000313" key="5">
    <source>
        <dbReference type="Proteomes" id="UP000178851"/>
    </source>
</evidence>
<dbReference type="InterPro" id="IPR038152">
    <property type="entry name" value="Carbam_trans_C_sf"/>
</dbReference>
<dbReference type="PANTHER" id="PTHR34847:SF1">
    <property type="entry name" value="NODULATION PROTEIN U"/>
    <property type="match status" value="1"/>
</dbReference>
<dbReference type="InterPro" id="IPR031730">
    <property type="entry name" value="Carbam_trans_C"/>
</dbReference>
<feature type="domain" description="Carbamoyltransferase C-terminal" evidence="3">
    <location>
        <begin position="411"/>
        <end position="580"/>
    </location>
</feature>
<dbReference type="Pfam" id="PF16861">
    <property type="entry name" value="Carbam_trans_C"/>
    <property type="match status" value="1"/>
</dbReference>
<gene>
    <name evidence="4" type="ORF">A2627_03490</name>
</gene>
<dbReference type="Proteomes" id="UP000178851">
    <property type="component" value="Unassembled WGS sequence"/>
</dbReference>
<sequence>MKKAEKVRYVLGIHFGHDSSCSLVKDGKVIASVAEERFTQSKHYSLPPIRALSYCLKSAGITMKDVDLVVFPSIARLMELEVLLNLQKQPWVPKGDSGIAKDLSYYIRYFLIETIRLLRKKLVELPTYVKRYDASGKEVLHIEHHLAHAASCYYTSGFNEKALVITADGSGDGLSTTVWVGEKGRLSPLLKVGREGSLGAFYGTVTEALGWIVSDGEGKTMGLAPYGNTRKTRGKLNFICPHYEKGRLVKPYNWGWPAEWKDESADHWHFSAADRVKELAEKYGNENIAAEAQRLLERELLAFVKYWKDKTGLKRVAVSGGVFLNVKANQRILESKIFDEFFAFPDAGDSGVSAGAALYGYYLKNPGAKIERLTNTYWGPLYTNEEIEKVLKVRKLKYKRLPTRQIPKEAAKLLARGKIVGWFQGRMEAGPRALGSRSILMDPRKAENKDIINATVKYREAFRPFCPSILEEAAYEYFEDAEKAPFMIISFDVKKGYEKNIPAVTHVDGTARPQTVNKKQNPLYYGLIKEFGRITGVPVLLNTSFNIKGKPIVCSPEDAIKCFYDTGIEYMFLGNFVLRK</sequence>
<evidence type="ECO:0000259" key="3">
    <source>
        <dbReference type="Pfam" id="PF16861"/>
    </source>
</evidence>
<evidence type="ECO:0008006" key="6">
    <source>
        <dbReference type="Google" id="ProtNLM"/>
    </source>
</evidence>
<dbReference type="Pfam" id="PF02543">
    <property type="entry name" value="Carbam_trans_N"/>
    <property type="match status" value="1"/>
</dbReference>
<reference evidence="4 5" key="1">
    <citation type="journal article" date="2016" name="Nat. Commun.">
        <title>Thousands of microbial genomes shed light on interconnected biogeochemical processes in an aquifer system.</title>
        <authorList>
            <person name="Anantharaman K."/>
            <person name="Brown C.T."/>
            <person name="Hug L.A."/>
            <person name="Sharon I."/>
            <person name="Castelle C.J."/>
            <person name="Probst A.J."/>
            <person name="Thomas B.C."/>
            <person name="Singh A."/>
            <person name="Wilkins M.J."/>
            <person name="Karaoz U."/>
            <person name="Brodie E.L."/>
            <person name="Williams K.H."/>
            <person name="Hubbard S.S."/>
            <person name="Banfield J.F."/>
        </authorList>
    </citation>
    <scope>NUCLEOTIDE SEQUENCE [LARGE SCALE GENOMIC DNA]</scope>
</reference>
<protein>
    <recommendedName>
        <fullName evidence="6">Carbamoyltransferase</fullName>
    </recommendedName>
</protein>
<dbReference type="InterPro" id="IPR051338">
    <property type="entry name" value="NodU/CmcH_Carbamoyltrnsfr"/>
</dbReference>
<organism evidence="4 5">
    <name type="scientific">Candidatus Woesebacteria bacterium RIFCSPHIGHO2_01_FULL_39_28</name>
    <dbReference type="NCBI Taxonomy" id="1802496"/>
    <lineage>
        <taxon>Bacteria</taxon>
        <taxon>Candidatus Woeseibacteriota</taxon>
    </lineage>
</organism>
<proteinExistence type="inferred from homology"/>
<evidence type="ECO:0000313" key="4">
    <source>
        <dbReference type="EMBL" id="OGM23831.1"/>
    </source>
</evidence>
<dbReference type="PANTHER" id="PTHR34847">
    <property type="entry name" value="NODULATION PROTEIN U"/>
    <property type="match status" value="1"/>
</dbReference>
<comment type="similarity">
    <text evidence="1">Belongs to the NodU/CmcH family.</text>
</comment>
<dbReference type="Gene3D" id="3.90.870.20">
    <property type="entry name" value="Carbamoyltransferase, C-terminal domain"/>
    <property type="match status" value="1"/>
</dbReference>
<feature type="domain" description="Carbamoyltransferase" evidence="2">
    <location>
        <begin position="11"/>
        <end position="358"/>
    </location>
</feature>
<name>A0A1F7Y945_9BACT</name>
<dbReference type="GO" id="GO:0003824">
    <property type="term" value="F:catalytic activity"/>
    <property type="evidence" value="ECO:0007669"/>
    <property type="project" value="InterPro"/>
</dbReference>
<evidence type="ECO:0000259" key="2">
    <source>
        <dbReference type="Pfam" id="PF02543"/>
    </source>
</evidence>
<comment type="caution">
    <text evidence="4">The sequence shown here is derived from an EMBL/GenBank/DDBJ whole genome shotgun (WGS) entry which is preliminary data.</text>
</comment>